<dbReference type="InterPro" id="IPR050445">
    <property type="entry name" value="Bact_polysacc_biosynth/exp"/>
</dbReference>
<evidence type="ECO:0000313" key="3">
    <source>
        <dbReference type="EMBL" id="GGC64768.1"/>
    </source>
</evidence>
<accession>A0A916XD40</accession>
<dbReference type="PANTHER" id="PTHR32309:SF31">
    <property type="entry name" value="CAPSULAR EXOPOLYSACCHARIDE FAMILY"/>
    <property type="match status" value="1"/>
</dbReference>
<dbReference type="AlphaFoldDB" id="A0A916XD40"/>
<name>A0A916XD40_9SPHI</name>
<reference evidence="3" key="2">
    <citation type="submission" date="2020-09" db="EMBL/GenBank/DDBJ databases">
        <authorList>
            <person name="Sun Q."/>
            <person name="Zhou Y."/>
        </authorList>
    </citation>
    <scope>NUCLEOTIDE SEQUENCE</scope>
    <source>
        <strain evidence="3">CGMCC 1.15343</strain>
    </source>
</reference>
<proteinExistence type="predicted"/>
<dbReference type="EMBL" id="BMIL01000005">
    <property type="protein sequence ID" value="GGC64768.1"/>
    <property type="molecule type" value="Genomic_DNA"/>
</dbReference>
<protein>
    <submittedName>
        <fullName evidence="3">Uncharacterized protein</fullName>
    </submittedName>
</protein>
<reference evidence="3" key="1">
    <citation type="journal article" date="2014" name="Int. J. Syst. Evol. Microbiol.">
        <title>Complete genome sequence of Corynebacterium casei LMG S-19264T (=DSM 44701T), isolated from a smear-ripened cheese.</title>
        <authorList>
            <consortium name="US DOE Joint Genome Institute (JGI-PGF)"/>
            <person name="Walter F."/>
            <person name="Albersmeier A."/>
            <person name="Kalinowski J."/>
            <person name="Ruckert C."/>
        </authorList>
    </citation>
    <scope>NUCLEOTIDE SEQUENCE</scope>
    <source>
        <strain evidence="3">CGMCC 1.15343</strain>
    </source>
</reference>
<organism evidence="3 4">
    <name type="scientific">Pedobacter quisquiliarum</name>
    <dbReference type="NCBI Taxonomy" id="1834438"/>
    <lineage>
        <taxon>Bacteria</taxon>
        <taxon>Pseudomonadati</taxon>
        <taxon>Bacteroidota</taxon>
        <taxon>Sphingobacteriia</taxon>
        <taxon>Sphingobacteriales</taxon>
        <taxon>Sphingobacteriaceae</taxon>
        <taxon>Pedobacter</taxon>
    </lineage>
</organism>
<keyword evidence="1" id="KW-0175">Coiled coil</keyword>
<dbReference type="PANTHER" id="PTHR32309">
    <property type="entry name" value="TYROSINE-PROTEIN KINASE"/>
    <property type="match status" value="1"/>
</dbReference>
<keyword evidence="4" id="KW-1185">Reference proteome</keyword>
<keyword evidence="2" id="KW-0472">Membrane</keyword>
<feature type="coiled-coil region" evidence="1">
    <location>
        <begin position="258"/>
        <end position="292"/>
    </location>
</feature>
<feature type="transmembrane region" description="Helical" evidence="2">
    <location>
        <begin position="39"/>
        <end position="57"/>
    </location>
</feature>
<sequence length="460" mass="51937">MLHMNQEESIPYQLRHRQEHRSIKVGEARAFRFAVSWKTYVFVLVLLLGAVFFYLRYKNPANVVSTQILHTDAADFKTWQPDELGKLKLRAAVATAVKDLNLAVRYQKKGWISNPELFNEAPVKFQLVRTGAPIVARFELSMKDPNTYLLKHGKGAAAEFEFNRIYTTEIGSWMITRMPAYAAYDGQTIIIDVQNPELVTEKLFIGLLSEMDTNNPGFTQFSVKDPVQSRGEAFLNKVISQLNTSLAEERATKAAIDIKQLDQQLLAFDDKVDSLQAELNALSRTARDSEQSPAATNYLKLARESEVARNEIAFKRSALEGLTRYLKQDLLTVLPPSSAALADPKLDALLRQLIALQSQSQQLLQSHLRTDPAFKPLVQQTAKIRTLMTQQIGSIAATLQKRSAVVEASDVRAAGMLQLMAPMEQKLVLLKRKQLNYENQYAFLLKRKEEILLKQAAQKT</sequence>
<dbReference type="Proteomes" id="UP000651668">
    <property type="component" value="Unassembled WGS sequence"/>
</dbReference>
<gene>
    <name evidence="3" type="ORF">GCM10011387_17990</name>
</gene>
<evidence type="ECO:0000313" key="4">
    <source>
        <dbReference type="Proteomes" id="UP000651668"/>
    </source>
</evidence>
<evidence type="ECO:0000256" key="1">
    <source>
        <dbReference type="SAM" id="Coils"/>
    </source>
</evidence>
<keyword evidence="2" id="KW-1133">Transmembrane helix</keyword>
<keyword evidence="2" id="KW-0812">Transmembrane</keyword>
<evidence type="ECO:0000256" key="2">
    <source>
        <dbReference type="SAM" id="Phobius"/>
    </source>
</evidence>
<comment type="caution">
    <text evidence="3">The sequence shown here is derived from an EMBL/GenBank/DDBJ whole genome shotgun (WGS) entry which is preliminary data.</text>
</comment>